<dbReference type="RefSeq" id="YP_009370364.1">
    <property type="nucleotide sequence ID" value="NC_034787.1"/>
</dbReference>
<protein>
    <submittedName>
        <fullName evidence="1">Conserved hypothetical plastid protein</fullName>
    </submittedName>
</protein>
<evidence type="ECO:0000313" key="1">
    <source>
        <dbReference type="EMBL" id="ARO90853.1"/>
    </source>
</evidence>
<dbReference type="GeneID" id="32887548"/>
<keyword evidence="1" id="KW-0150">Chloroplast</keyword>
<dbReference type="AlphaFoldDB" id="A0A1X9PVT5"/>
<dbReference type="EMBL" id="KY709209">
    <property type="protein sequence ID" value="ARO90853.1"/>
    <property type="molecule type" value="Genomic_DNA"/>
</dbReference>
<proteinExistence type="predicted"/>
<gene>
    <name evidence="1" type="primary">rpoZ</name>
</gene>
<accession>A0A1X9PVT5</accession>
<keyword evidence="1" id="KW-0934">Plastid</keyword>
<organism evidence="1">
    <name type="scientific">Bulboplastis apyrenoidosa</name>
    <dbReference type="NCBI Taxonomy" id="1070855"/>
    <lineage>
        <taxon>Eukaryota</taxon>
        <taxon>Rhodophyta</taxon>
        <taxon>Rhodellophyceae</taxon>
        <taxon>Dixoniellales</taxon>
        <taxon>Dixoniellaceae</taxon>
        <taxon>Bulboplastis</taxon>
    </lineage>
</organism>
<reference evidence="1" key="1">
    <citation type="submission" date="2017-03" db="EMBL/GenBank/DDBJ databases">
        <title>The new red algal subphylum Proteorhodophytina comprises the largest and most divergent plastid genomes known.</title>
        <authorList>
            <person name="Munoz-Gomez S.A."/>
            <person name="Mejia-Franco F.G."/>
            <person name="Durnin K."/>
            <person name="Morgan C."/>
            <person name="Grisdale C.J."/>
            <person name="Archibald J.M."/>
            <person name="Slamovits C.H."/>
        </authorList>
    </citation>
    <scope>NUCLEOTIDE SEQUENCE</scope>
    <source>
        <strain evidence="1">NIES-2742</strain>
    </source>
</reference>
<geneLocation type="chloroplast" evidence="1"/>
<sequence>MLSKFLMDLYDSLILYKMEHILKNYSNRYEITLNIAQKAKINLYDEINIKTSKKFKPIIQVVIDTKLPK</sequence>
<name>A0A1X9PVT5_9RHOD</name>